<gene>
    <name evidence="1" type="ORF">NCTC13456_00312</name>
</gene>
<evidence type="ECO:0000313" key="1">
    <source>
        <dbReference type="EMBL" id="STD53095.1"/>
    </source>
</evidence>
<dbReference type="Proteomes" id="UP000254737">
    <property type="component" value="Unassembled WGS sequence"/>
</dbReference>
<evidence type="ECO:0000313" key="2">
    <source>
        <dbReference type="Proteomes" id="UP000254737"/>
    </source>
</evidence>
<dbReference type="RefSeq" id="WP_114998260.1">
    <property type="nucleotide sequence ID" value="NZ_UFXS01000001.1"/>
</dbReference>
<sequence>MSTTNIQYNFVNQFDNKPYRTLKEGNDIMMINDVGAVSFSTIKNPREDNRTNAELRDSFNWTDKVYNIGDYAIFPYGDYNNLPDVIRDVVSRNYIAPGLLTKKRNLLWGNGPKLYKEVFDGDLITRELVVNKEIEHWLNSFDYKDYLLRCLKDYNYIEATTTRIEQGKGFYIGENFISKLVHVPANRVRAAAINGSDNHIEGIPTHVIVNNKTSQYFVADEFCKVYPLFDCCNPTAHANSIMYSNEYSFGIDFYTLPDIFGALEWLRRSTATPLILKSFTDNSINLKFHVESPDKYWENKRTELKKKCQEKNIPWKEEYMKEYERAVFEKITEVLSGAENAGKMWHTVRITDTDGNNLKEFGWTIKAIDQNVKDFISAQIDVSKRADYAVGAAVGLHSALGNISESGKSDSGSEQLYAHQTYLSTNINVPEEICTKAINTALRVNFPDADVRIGFHHVGVRRQQDESSKDRAINQ</sequence>
<accession>A0A376FXM9</accession>
<protein>
    <submittedName>
        <fullName evidence="1">Uncharacterized protein</fullName>
    </submittedName>
</protein>
<proteinExistence type="predicted"/>
<organism evidence="1 2">
    <name type="scientific">Empedobacter falsenii</name>
    <dbReference type="NCBI Taxonomy" id="343874"/>
    <lineage>
        <taxon>Bacteria</taxon>
        <taxon>Pseudomonadati</taxon>
        <taxon>Bacteroidota</taxon>
        <taxon>Flavobacteriia</taxon>
        <taxon>Flavobacteriales</taxon>
        <taxon>Weeksellaceae</taxon>
        <taxon>Empedobacter</taxon>
    </lineage>
</organism>
<name>A0A376FXM9_9FLAO</name>
<dbReference type="EMBL" id="UFXS01000001">
    <property type="protein sequence ID" value="STD53095.1"/>
    <property type="molecule type" value="Genomic_DNA"/>
</dbReference>
<dbReference type="AlphaFoldDB" id="A0A376FXM9"/>
<reference evidence="1 2" key="1">
    <citation type="submission" date="2018-06" db="EMBL/GenBank/DDBJ databases">
        <authorList>
            <consortium name="Pathogen Informatics"/>
            <person name="Doyle S."/>
        </authorList>
    </citation>
    <scope>NUCLEOTIDE SEQUENCE [LARGE SCALE GENOMIC DNA]</scope>
    <source>
        <strain evidence="1 2">NCTC13456</strain>
    </source>
</reference>